<name>A0A0F7K3Y9_9GAMM</name>
<feature type="compositionally biased region" description="Basic and acidic residues" evidence="4">
    <location>
        <begin position="127"/>
        <end position="138"/>
    </location>
</feature>
<evidence type="ECO:0000256" key="3">
    <source>
        <dbReference type="ARBA" id="ARBA00023163"/>
    </source>
</evidence>
<dbReference type="PANTHER" id="PTHR30204">
    <property type="entry name" value="REDOX-CYCLING DRUG-SENSING TRANSCRIPTIONAL ACTIVATOR SOXR"/>
    <property type="match status" value="1"/>
</dbReference>
<protein>
    <submittedName>
        <fullName evidence="6">MerR family transcriptional regulator</fullName>
    </submittedName>
</protein>
<keyword evidence="1" id="KW-0805">Transcription regulation</keyword>
<dbReference type="PATRIC" id="fig|1543721.4.peg.91"/>
<dbReference type="InterPro" id="IPR047057">
    <property type="entry name" value="MerR_fam"/>
</dbReference>
<evidence type="ECO:0000256" key="2">
    <source>
        <dbReference type="ARBA" id="ARBA00023125"/>
    </source>
</evidence>
<reference evidence="6 7" key="1">
    <citation type="journal article" date="2015" name="Genome Announc.">
        <title>Complete Genome Sequence of Sedimenticola thiotaurini Strain SIP-G1, a Polyphosphate- and Polyhydroxyalkanoate-Accumulating Sulfur-Oxidizing Gammaproteobacterium Isolated from Salt Marsh Sediments.</title>
        <authorList>
            <person name="Flood B.E."/>
            <person name="Jones D.S."/>
            <person name="Bailey J.V."/>
        </authorList>
    </citation>
    <scope>NUCLEOTIDE SEQUENCE [LARGE SCALE GENOMIC DNA]</scope>
    <source>
        <strain evidence="6 7">SIP-G1</strain>
    </source>
</reference>
<sequence length="145" mass="16648">MARISNSKVQTIRYYEQIGLLPAPERTPGNQRIYRQAHLDRLGFIRHSRELGFSLEQIKEILALSDDPGQPCATVDQIARRHLLEVESRIERLQSMGRELKRMLNQCSGNKVADCRIIEALSNHQFSRPDEPVSDRKPPPPHRSA</sequence>
<dbReference type="Proteomes" id="UP000034410">
    <property type="component" value="Chromosome"/>
</dbReference>
<accession>A0A0F7K3Y9</accession>
<dbReference type="PROSITE" id="PS50937">
    <property type="entry name" value="HTH_MERR_2"/>
    <property type="match status" value="1"/>
</dbReference>
<feature type="domain" description="HTH merR-type" evidence="5">
    <location>
        <begin position="1"/>
        <end position="64"/>
    </location>
</feature>
<keyword evidence="2" id="KW-0238">DNA-binding</keyword>
<dbReference type="PRINTS" id="PR00040">
    <property type="entry name" value="HTHMERR"/>
</dbReference>
<dbReference type="GO" id="GO:0003677">
    <property type="term" value="F:DNA binding"/>
    <property type="evidence" value="ECO:0007669"/>
    <property type="project" value="UniProtKB-KW"/>
</dbReference>
<dbReference type="Gene3D" id="1.10.1660.10">
    <property type="match status" value="1"/>
</dbReference>
<dbReference type="InterPro" id="IPR000551">
    <property type="entry name" value="MerR-type_HTH_dom"/>
</dbReference>
<dbReference type="RefSeq" id="WP_046860881.1">
    <property type="nucleotide sequence ID" value="NZ_CP011412.1"/>
</dbReference>
<dbReference type="PANTHER" id="PTHR30204:SF94">
    <property type="entry name" value="HEAVY METAL-DEPENDENT TRANSCRIPTIONAL REGULATOR HI_0293-RELATED"/>
    <property type="match status" value="1"/>
</dbReference>
<feature type="region of interest" description="Disordered" evidence="4">
    <location>
        <begin position="126"/>
        <end position="145"/>
    </location>
</feature>
<dbReference type="EMBL" id="CP011412">
    <property type="protein sequence ID" value="AKH21955.1"/>
    <property type="molecule type" value="Genomic_DNA"/>
</dbReference>
<dbReference type="CDD" id="cd04785">
    <property type="entry name" value="HTH_CadR-PbrR-like"/>
    <property type="match status" value="1"/>
</dbReference>
<evidence type="ECO:0000256" key="4">
    <source>
        <dbReference type="SAM" id="MobiDB-lite"/>
    </source>
</evidence>
<dbReference type="KEGG" id="seds:AAY24_00435"/>
<dbReference type="OrthoDB" id="9808480at2"/>
<evidence type="ECO:0000313" key="7">
    <source>
        <dbReference type="Proteomes" id="UP000034410"/>
    </source>
</evidence>
<organism evidence="6 7">
    <name type="scientific">Sedimenticola thiotaurini</name>
    <dbReference type="NCBI Taxonomy" id="1543721"/>
    <lineage>
        <taxon>Bacteria</taxon>
        <taxon>Pseudomonadati</taxon>
        <taxon>Pseudomonadota</taxon>
        <taxon>Gammaproteobacteria</taxon>
        <taxon>Chromatiales</taxon>
        <taxon>Sedimenticolaceae</taxon>
        <taxon>Sedimenticola</taxon>
    </lineage>
</organism>
<proteinExistence type="predicted"/>
<dbReference type="SMART" id="SM00422">
    <property type="entry name" value="HTH_MERR"/>
    <property type="match status" value="1"/>
</dbReference>
<dbReference type="Pfam" id="PF00376">
    <property type="entry name" value="MerR"/>
    <property type="match status" value="1"/>
</dbReference>
<dbReference type="AlphaFoldDB" id="A0A0F7K3Y9"/>
<evidence type="ECO:0000313" key="6">
    <source>
        <dbReference type="EMBL" id="AKH21955.1"/>
    </source>
</evidence>
<evidence type="ECO:0000256" key="1">
    <source>
        <dbReference type="ARBA" id="ARBA00023015"/>
    </source>
</evidence>
<gene>
    <name evidence="6" type="ORF">AAY24_00435</name>
</gene>
<keyword evidence="3" id="KW-0804">Transcription</keyword>
<dbReference type="InterPro" id="IPR015358">
    <property type="entry name" value="Tscrpt_reg_MerR_DNA-bd"/>
</dbReference>
<dbReference type="InterPro" id="IPR009061">
    <property type="entry name" value="DNA-bd_dom_put_sf"/>
</dbReference>
<dbReference type="Pfam" id="PF09278">
    <property type="entry name" value="MerR-DNA-bind"/>
    <property type="match status" value="1"/>
</dbReference>
<keyword evidence="7" id="KW-1185">Reference proteome</keyword>
<dbReference type="SUPFAM" id="SSF46955">
    <property type="entry name" value="Putative DNA-binding domain"/>
    <property type="match status" value="1"/>
</dbReference>
<evidence type="ECO:0000259" key="5">
    <source>
        <dbReference type="PROSITE" id="PS50937"/>
    </source>
</evidence>
<dbReference type="GO" id="GO:0003700">
    <property type="term" value="F:DNA-binding transcription factor activity"/>
    <property type="evidence" value="ECO:0007669"/>
    <property type="project" value="InterPro"/>
</dbReference>